<sequence>ECGVTYLKMEQNIGARRRDIRRDINSCAHGWLVLAGCCAGCRSWARGVPMDLTGWTALLIL</sequence>
<feature type="non-terminal residue" evidence="1">
    <location>
        <position position="1"/>
    </location>
</feature>
<name>A0A392WC73_9FABA</name>
<reference evidence="1 2" key="1">
    <citation type="journal article" date="2018" name="Front. Plant Sci.">
        <title>Red Clover (Trifolium pratense) and Zigzag Clover (T. medium) - A Picture of Genomic Similarities and Differences.</title>
        <authorList>
            <person name="Dluhosova J."/>
            <person name="Istvanek J."/>
            <person name="Nedelnik J."/>
            <person name="Repkova J."/>
        </authorList>
    </citation>
    <scope>NUCLEOTIDE SEQUENCE [LARGE SCALE GENOMIC DNA]</scope>
    <source>
        <strain evidence="2">cv. 10/8</strain>
        <tissue evidence="1">Leaf</tissue>
    </source>
</reference>
<keyword evidence="2" id="KW-1185">Reference proteome</keyword>
<dbReference type="Proteomes" id="UP000265520">
    <property type="component" value="Unassembled WGS sequence"/>
</dbReference>
<proteinExistence type="predicted"/>
<dbReference type="AlphaFoldDB" id="A0A392WC73"/>
<accession>A0A392WC73</accession>
<evidence type="ECO:0000313" key="2">
    <source>
        <dbReference type="Proteomes" id="UP000265520"/>
    </source>
</evidence>
<organism evidence="1 2">
    <name type="scientific">Trifolium medium</name>
    <dbReference type="NCBI Taxonomy" id="97028"/>
    <lineage>
        <taxon>Eukaryota</taxon>
        <taxon>Viridiplantae</taxon>
        <taxon>Streptophyta</taxon>
        <taxon>Embryophyta</taxon>
        <taxon>Tracheophyta</taxon>
        <taxon>Spermatophyta</taxon>
        <taxon>Magnoliopsida</taxon>
        <taxon>eudicotyledons</taxon>
        <taxon>Gunneridae</taxon>
        <taxon>Pentapetalae</taxon>
        <taxon>rosids</taxon>
        <taxon>fabids</taxon>
        <taxon>Fabales</taxon>
        <taxon>Fabaceae</taxon>
        <taxon>Papilionoideae</taxon>
        <taxon>50 kb inversion clade</taxon>
        <taxon>NPAAA clade</taxon>
        <taxon>Hologalegina</taxon>
        <taxon>IRL clade</taxon>
        <taxon>Trifolieae</taxon>
        <taxon>Trifolium</taxon>
    </lineage>
</organism>
<dbReference type="EMBL" id="LXQA011442201">
    <property type="protein sequence ID" value="MCI97399.1"/>
    <property type="molecule type" value="Genomic_DNA"/>
</dbReference>
<evidence type="ECO:0000313" key="1">
    <source>
        <dbReference type="EMBL" id="MCI97399.1"/>
    </source>
</evidence>
<protein>
    <submittedName>
        <fullName evidence="1">Uncharacterized protein</fullName>
    </submittedName>
</protein>
<comment type="caution">
    <text evidence="1">The sequence shown here is derived from an EMBL/GenBank/DDBJ whole genome shotgun (WGS) entry which is preliminary data.</text>
</comment>